<comment type="caution">
    <text evidence="1">The sequence shown here is derived from an EMBL/GenBank/DDBJ whole genome shotgun (WGS) entry which is preliminary data.</text>
</comment>
<evidence type="ECO:0000313" key="2">
    <source>
        <dbReference type="Proteomes" id="UP000287651"/>
    </source>
</evidence>
<name>A0A426XMY0_ENSVE</name>
<dbReference type="EMBL" id="AMZH03019032">
    <property type="protein sequence ID" value="RRT40878.1"/>
    <property type="molecule type" value="Genomic_DNA"/>
</dbReference>
<sequence length="130" mass="14905">VLFLAWKDMPKYSLRNTVGSRPVPPLAFKLTTNRRWGPTHVRILYPPSDPAARIVSVLSRRLRSFLWFFGLFFVLDPVRHPLTLLHSCLCRLCSAGQRLADTTDTNSIFLIFIPYLRTLAFGADVANLRF</sequence>
<organism evidence="1 2">
    <name type="scientific">Ensete ventricosum</name>
    <name type="common">Abyssinian banana</name>
    <name type="synonym">Musa ensete</name>
    <dbReference type="NCBI Taxonomy" id="4639"/>
    <lineage>
        <taxon>Eukaryota</taxon>
        <taxon>Viridiplantae</taxon>
        <taxon>Streptophyta</taxon>
        <taxon>Embryophyta</taxon>
        <taxon>Tracheophyta</taxon>
        <taxon>Spermatophyta</taxon>
        <taxon>Magnoliopsida</taxon>
        <taxon>Liliopsida</taxon>
        <taxon>Zingiberales</taxon>
        <taxon>Musaceae</taxon>
        <taxon>Ensete</taxon>
    </lineage>
</organism>
<reference evidence="1 2" key="1">
    <citation type="journal article" date="2014" name="Agronomy (Basel)">
        <title>A Draft Genome Sequence for Ensete ventricosum, the Drought-Tolerant Tree Against Hunger.</title>
        <authorList>
            <person name="Harrison J."/>
            <person name="Moore K.A."/>
            <person name="Paszkiewicz K."/>
            <person name="Jones T."/>
            <person name="Grant M."/>
            <person name="Ambacheew D."/>
            <person name="Muzemil S."/>
            <person name="Studholme D.J."/>
        </authorList>
    </citation>
    <scope>NUCLEOTIDE SEQUENCE [LARGE SCALE GENOMIC DNA]</scope>
</reference>
<proteinExistence type="predicted"/>
<dbReference type="AlphaFoldDB" id="A0A426XMY0"/>
<accession>A0A426XMY0</accession>
<gene>
    <name evidence="1" type="ORF">B296_00045270</name>
</gene>
<dbReference type="Proteomes" id="UP000287651">
    <property type="component" value="Unassembled WGS sequence"/>
</dbReference>
<protein>
    <submittedName>
        <fullName evidence="1">Uncharacterized protein</fullName>
    </submittedName>
</protein>
<evidence type="ECO:0000313" key="1">
    <source>
        <dbReference type="EMBL" id="RRT40878.1"/>
    </source>
</evidence>
<feature type="non-terminal residue" evidence="1">
    <location>
        <position position="1"/>
    </location>
</feature>